<comment type="caution">
    <text evidence="7">The sequence shown here is derived from an EMBL/GenBank/DDBJ whole genome shotgun (WGS) entry which is preliminary data.</text>
</comment>
<protein>
    <submittedName>
        <fullName evidence="7">Ferritin</fullName>
    </submittedName>
</protein>
<feature type="region of interest" description="Disordered" evidence="6">
    <location>
        <begin position="105"/>
        <end position="125"/>
    </location>
</feature>
<dbReference type="InterPro" id="IPR009078">
    <property type="entry name" value="Ferritin-like_SF"/>
</dbReference>
<evidence type="ECO:0000313" key="8">
    <source>
        <dbReference type="Proteomes" id="UP000283993"/>
    </source>
</evidence>
<keyword evidence="3" id="KW-0408">Iron</keyword>
<dbReference type="InterPro" id="IPR054581">
    <property type="entry name" value="EncFtn-like"/>
</dbReference>
<dbReference type="GO" id="GO:0046872">
    <property type="term" value="F:metal ion binding"/>
    <property type="evidence" value="ECO:0007669"/>
    <property type="project" value="UniProtKB-KW"/>
</dbReference>
<reference evidence="7 8" key="1">
    <citation type="submission" date="2013-10" db="EMBL/GenBank/DDBJ databases">
        <title>Salinisphaera orenii MK-B5 Genome Sequencing.</title>
        <authorList>
            <person name="Lai Q."/>
            <person name="Li C."/>
            <person name="Shao Z."/>
        </authorList>
    </citation>
    <scope>NUCLEOTIDE SEQUENCE [LARGE SCALE GENOMIC DNA]</scope>
    <source>
        <strain evidence="7 8">MK-B5</strain>
    </source>
</reference>
<dbReference type="Pfam" id="PF22277">
    <property type="entry name" value="EncFtn-like"/>
    <property type="match status" value="1"/>
</dbReference>
<keyword evidence="1" id="KW-0409">Iron storage</keyword>
<evidence type="ECO:0000256" key="2">
    <source>
        <dbReference type="ARBA" id="ARBA00022723"/>
    </source>
</evidence>
<accession>A0A423PIC3</accession>
<dbReference type="EMBL" id="AYKH01000034">
    <property type="protein sequence ID" value="ROO25304.1"/>
    <property type="molecule type" value="Genomic_DNA"/>
</dbReference>
<proteinExistence type="predicted"/>
<keyword evidence="5" id="KW-1284">Encapsulin nanocompartment</keyword>
<evidence type="ECO:0000256" key="5">
    <source>
        <dbReference type="ARBA" id="ARBA00033787"/>
    </source>
</evidence>
<dbReference type="InterPro" id="IPR030907">
    <property type="entry name" value="Ferrit_encaps"/>
</dbReference>
<dbReference type="RefSeq" id="WP_123631669.1">
    <property type="nucleotide sequence ID" value="NZ_AYKH01000034.1"/>
</dbReference>
<keyword evidence="2" id="KW-0479">Metal-binding</keyword>
<dbReference type="NCBIfam" id="TIGR04535">
    <property type="entry name" value="ferrit_encaps"/>
    <property type="match status" value="1"/>
</dbReference>
<dbReference type="SUPFAM" id="SSF47240">
    <property type="entry name" value="Ferritin-like"/>
    <property type="match status" value="1"/>
</dbReference>
<dbReference type="AlphaFoldDB" id="A0A423PIC3"/>
<evidence type="ECO:0000256" key="1">
    <source>
        <dbReference type="ARBA" id="ARBA00022434"/>
    </source>
</evidence>
<evidence type="ECO:0000256" key="4">
    <source>
        <dbReference type="ARBA" id="ARBA00033738"/>
    </source>
</evidence>
<dbReference type="Proteomes" id="UP000283993">
    <property type="component" value="Unassembled WGS sequence"/>
</dbReference>
<dbReference type="Gene3D" id="6.10.140.1960">
    <property type="match status" value="1"/>
</dbReference>
<sequence length="125" mass="13907">MAESSDSFHEPVELLSAQTLEAHRGIVSLMEELEAVDWYSQRIDAADDAELKALLSHNRDEEKEHAMMTLEWLRRRDPALDAQMRTYLFTQGDILAAEEDAVDETAAEDTAAADGSLGVGSLRED</sequence>
<evidence type="ECO:0000313" key="7">
    <source>
        <dbReference type="EMBL" id="ROO25304.1"/>
    </source>
</evidence>
<dbReference type="GO" id="GO:0140737">
    <property type="term" value="C:encapsulin nanocompartment"/>
    <property type="evidence" value="ECO:0007669"/>
    <property type="project" value="UniProtKB-SubCell"/>
</dbReference>
<evidence type="ECO:0000256" key="6">
    <source>
        <dbReference type="SAM" id="MobiDB-lite"/>
    </source>
</evidence>
<organism evidence="7 8">
    <name type="scientific">Salinisphaera orenii MK-B5</name>
    <dbReference type="NCBI Taxonomy" id="856730"/>
    <lineage>
        <taxon>Bacteria</taxon>
        <taxon>Pseudomonadati</taxon>
        <taxon>Pseudomonadota</taxon>
        <taxon>Gammaproteobacteria</taxon>
        <taxon>Salinisphaerales</taxon>
        <taxon>Salinisphaeraceae</taxon>
        <taxon>Salinisphaera</taxon>
    </lineage>
</organism>
<dbReference type="GO" id="GO:0004322">
    <property type="term" value="F:ferroxidase activity"/>
    <property type="evidence" value="ECO:0007669"/>
    <property type="project" value="InterPro"/>
</dbReference>
<evidence type="ECO:0000256" key="3">
    <source>
        <dbReference type="ARBA" id="ARBA00023004"/>
    </source>
</evidence>
<dbReference type="GO" id="GO:0006879">
    <property type="term" value="P:intracellular iron ion homeostasis"/>
    <property type="evidence" value="ECO:0007669"/>
    <property type="project" value="UniProtKB-KW"/>
</dbReference>
<gene>
    <name evidence="7" type="ORF">SAOR_12135</name>
</gene>
<name>A0A423PIC3_9GAMM</name>
<comment type="subcellular location">
    <subcellularLocation>
        <location evidence="4">Encapsulin nanocompartment</location>
    </subcellularLocation>
</comment>
<keyword evidence="8" id="KW-1185">Reference proteome</keyword>